<comment type="caution">
    <text evidence="1">The sequence shown here is derived from an EMBL/GenBank/DDBJ whole genome shotgun (WGS) entry which is preliminary data.</text>
</comment>
<evidence type="ECO:0000313" key="2">
    <source>
        <dbReference type="Proteomes" id="UP000309997"/>
    </source>
</evidence>
<sequence length="124" mass="13212">MAALSEAGVLEVGATSGGGCRFVDSAVVAGALDVANGCGLEAESQCSAVRGDAGAEGEGFGLMEMKRLVKEKQAAGERAERRGTTLVSVRHGAELGLLKLWCSWRLVWLLLGWRGCTSWRRCWR</sequence>
<proteinExistence type="predicted"/>
<protein>
    <submittedName>
        <fullName evidence="1">Uncharacterized protein</fullName>
    </submittedName>
</protein>
<reference evidence="1 2" key="1">
    <citation type="journal article" date="2024" name="Plant Biotechnol. J.">
        <title>Genome and CRISPR/Cas9 system of a widespread forest tree (Populus alba) in the world.</title>
        <authorList>
            <person name="Liu Y.J."/>
            <person name="Jiang P.F."/>
            <person name="Han X.M."/>
            <person name="Li X.Y."/>
            <person name="Wang H.M."/>
            <person name="Wang Y.J."/>
            <person name="Wang X.X."/>
            <person name="Zeng Q.Y."/>
        </authorList>
    </citation>
    <scope>NUCLEOTIDE SEQUENCE [LARGE SCALE GENOMIC DNA]</scope>
    <source>
        <strain evidence="2">cv. PAL-ZL1</strain>
    </source>
</reference>
<accession>A0ACC4CKC8</accession>
<gene>
    <name evidence="1" type="ORF">D5086_006372</name>
</gene>
<name>A0ACC4CKC8_POPAL</name>
<evidence type="ECO:0000313" key="1">
    <source>
        <dbReference type="EMBL" id="KAL3598454.1"/>
    </source>
</evidence>
<keyword evidence="2" id="KW-1185">Reference proteome</keyword>
<organism evidence="1 2">
    <name type="scientific">Populus alba</name>
    <name type="common">White poplar</name>
    <dbReference type="NCBI Taxonomy" id="43335"/>
    <lineage>
        <taxon>Eukaryota</taxon>
        <taxon>Viridiplantae</taxon>
        <taxon>Streptophyta</taxon>
        <taxon>Embryophyta</taxon>
        <taxon>Tracheophyta</taxon>
        <taxon>Spermatophyta</taxon>
        <taxon>Magnoliopsida</taxon>
        <taxon>eudicotyledons</taxon>
        <taxon>Gunneridae</taxon>
        <taxon>Pentapetalae</taxon>
        <taxon>rosids</taxon>
        <taxon>fabids</taxon>
        <taxon>Malpighiales</taxon>
        <taxon>Salicaceae</taxon>
        <taxon>Saliceae</taxon>
        <taxon>Populus</taxon>
    </lineage>
</organism>
<dbReference type="EMBL" id="RCHU02000003">
    <property type="protein sequence ID" value="KAL3598454.1"/>
    <property type="molecule type" value="Genomic_DNA"/>
</dbReference>
<dbReference type="Proteomes" id="UP000309997">
    <property type="component" value="Unassembled WGS sequence"/>
</dbReference>